<dbReference type="Proteomes" id="UP000265703">
    <property type="component" value="Unassembled WGS sequence"/>
</dbReference>
<keyword evidence="2" id="KW-1185">Reference proteome</keyword>
<sequence length="108" mass="12382">MTDDTPARLGLNPTETEVYNKMTARERTTFNAQPDDNAKTIFIRVLEERDRAWREKSKIIACLLQYEEALAKNIGDESSGCNQGGIFHFDCMDLQTNTIFRTDFPRAC</sequence>
<reference evidence="1 2" key="1">
    <citation type="submission" date="2018-06" db="EMBL/GenBank/DDBJ databases">
        <title>Comparative genomics reveals the genomic features of Rhizophagus irregularis, R. cerebriforme, R. diaphanum and Gigaspora rosea, and their symbiotic lifestyle signature.</title>
        <authorList>
            <person name="Morin E."/>
            <person name="San Clemente H."/>
            <person name="Chen E.C.H."/>
            <person name="De La Providencia I."/>
            <person name="Hainaut M."/>
            <person name="Kuo A."/>
            <person name="Kohler A."/>
            <person name="Murat C."/>
            <person name="Tang N."/>
            <person name="Roy S."/>
            <person name="Loubradou J."/>
            <person name="Henrissat B."/>
            <person name="Grigoriev I.V."/>
            <person name="Corradi N."/>
            <person name="Roux C."/>
            <person name="Martin F.M."/>
        </authorList>
    </citation>
    <scope>NUCLEOTIDE SEQUENCE [LARGE SCALE GENOMIC DNA]</scope>
    <source>
        <strain evidence="1 2">DAOM 227022</strain>
    </source>
</reference>
<accession>A0A397TJP2</accession>
<dbReference type="OrthoDB" id="2406852at2759"/>
<proteinExistence type="predicted"/>
<evidence type="ECO:0000313" key="2">
    <source>
        <dbReference type="Proteomes" id="UP000265703"/>
    </source>
</evidence>
<evidence type="ECO:0000313" key="1">
    <source>
        <dbReference type="EMBL" id="RIA98433.1"/>
    </source>
</evidence>
<organism evidence="1 2">
    <name type="scientific">Glomus cerebriforme</name>
    <dbReference type="NCBI Taxonomy" id="658196"/>
    <lineage>
        <taxon>Eukaryota</taxon>
        <taxon>Fungi</taxon>
        <taxon>Fungi incertae sedis</taxon>
        <taxon>Mucoromycota</taxon>
        <taxon>Glomeromycotina</taxon>
        <taxon>Glomeromycetes</taxon>
        <taxon>Glomerales</taxon>
        <taxon>Glomeraceae</taxon>
        <taxon>Glomus</taxon>
    </lineage>
</organism>
<dbReference type="EMBL" id="QKYT01000015">
    <property type="protein sequence ID" value="RIA98433.1"/>
    <property type="molecule type" value="Genomic_DNA"/>
</dbReference>
<name>A0A397TJP2_9GLOM</name>
<protein>
    <submittedName>
        <fullName evidence="1">Uncharacterized protein</fullName>
    </submittedName>
</protein>
<comment type="caution">
    <text evidence="1">The sequence shown here is derived from an EMBL/GenBank/DDBJ whole genome shotgun (WGS) entry which is preliminary data.</text>
</comment>
<dbReference type="AlphaFoldDB" id="A0A397TJP2"/>
<gene>
    <name evidence="1" type="ORF">C1645_731657</name>
</gene>